<evidence type="ECO:0000313" key="2">
    <source>
        <dbReference type="Proteomes" id="UP000299102"/>
    </source>
</evidence>
<sequence length="230" mass="25466">MGLEGHYSLKLLPLGKTIKKYRKNGRNQSNRKCVVLHHDNSDPHTSLTTCYTPQEIRSARRLYKKSEVQAYAAVEEILKEVTKAKAFSRGKRAFILGGYRRPLTLVIPGKPPAHLLVGLRRIKCVCNNSYVQRFISTDRVVDHEPASSQITLDANGDFDSILDPGPRPPPSLYRLTLVEIEKATSISGRRCKSVCGAVLPVCSGVGNFEWALLLLFFGALPSAAAFELTT</sequence>
<organism evidence="1 2">
    <name type="scientific">Eumeta variegata</name>
    <name type="common">Bagworm moth</name>
    <name type="synonym">Eumeta japonica</name>
    <dbReference type="NCBI Taxonomy" id="151549"/>
    <lineage>
        <taxon>Eukaryota</taxon>
        <taxon>Metazoa</taxon>
        <taxon>Ecdysozoa</taxon>
        <taxon>Arthropoda</taxon>
        <taxon>Hexapoda</taxon>
        <taxon>Insecta</taxon>
        <taxon>Pterygota</taxon>
        <taxon>Neoptera</taxon>
        <taxon>Endopterygota</taxon>
        <taxon>Lepidoptera</taxon>
        <taxon>Glossata</taxon>
        <taxon>Ditrysia</taxon>
        <taxon>Tineoidea</taxon>
        <taxon>Psychidae</taxon>
        <taxon>Oiketicinae</taxon>
        <taxon>Eumeta</taxon>
    </lineage>
</organism>
<keyword evidence="2" id="KW-1185">Reference proteome</keyword>
<gene>
    <name evidence="1" type="ORF">EVAR_80343_1</name>
</gene>
<dbReference type="EMBL" id="BGZK01000696">
    <property type="protein sequence ID" value="GBP56581.1"/>
    <property type="molecule type" value="Genomic_DNA"/>
</dbReference>
<comment type="caution">
    <text evidence="1">The sequence shown here is derived from an EMBL/GenBank/DDBJ whole genome shotgun (WGS) entry which is preliminary data.</text>
</comment>
<evidence type="ECO:0000313" key="1">
    <source>
        <dbReference type="EMBL" id="GBP56581.1"/>
    </source>
</evidence>
<protein>
    <submittedName>
        <fullName evidence="1">Uncharacterized protein</fullName>
    </submittedName>
</protein>
<dbReference type="AlphaFoldDB" id="A0A4C1WYZ3"/>
<proteinExistence type="predicted"/>
<accession>A0A4C1WYZ3</accession>
<name>A0A4C1WYZ3_EUMVA</name>
<dbReference type="Proteomes" id="UP000299102">
    <property type="component" value="Unassembled WGS sequence"/>
</dbReference>
<reference evidence="1 2" key="1">
    <citation type="journal article" date="2019" name="Commun. Biol.">
        <title>The bagworm genome reveals a unique fibroin gene that provides high tensile strength.</title>
        <authorList>
            <person name="Kono N."/>
            <person name="Nakamura H."/>
            <person name="Ohtoshi R."/>
            <person name="Tomita M."/>
            <person name="Numata K."/>
            <person name="Arakawa K."/>
        </authorList>
    </citation>
    <scope>NUCLEOTIDE SEQUENCE [LARGE SCALE GENOMIC DNA]</scope>
</reference>